<reference evidence="3" key="1">
    <citation type="submission" date="2023-10" db="EMBL/GenBank/DDBJ databases">
        <authorList>
            <person name="Chen Y."/>
            <person name="Shah S."/>
            <person name="Dougan E. K."/>
            <person name="Thang M."/>
            <person name="Chan C."/>
        </authorList>
    </citation>
    <scope>NUCLEOTIDE SEQUENCE [LARGE SCALE GENOMIC DNA]</scope>
</reference>
<dbReference type="Gene3D" id="3.90.1410.10">
    <property type="entry name" value="set domain protein methyltransferase, domain 1"/>
    <property type="match status" value="1"/>
</dbReference>
<dbReference type="CDD" id="cd10527">
    <property type="entry name" value="SET_LSMT"/>
    <property type="match status" value="1"/>
</dbReference>
<evidence type="ECO:0000256" key="1">
    <source>
        <dbReference type="SAM" id="MobiDB-lite"/>
    </source>
</evidence>
<keyword evidence="4" id="KW-1185">Reference proteome</keyword>
<comment type="caution">
    <text evidence="3">The sequence shown here is derived from an EMBL/GenBank/DDBJ whole genome shotgun (WGS) entry which is preliminary data.</text>
</comment>
<sequence length="311" mass="32680">MRMAEGLCSARQGLAHEKAMLAVELASTRAMLCEKRGVCAIVPVFDMMNHEGRPNCRWSMDERGDVSIVARWDISVGEEFTQSYTDGSNADIFVVYGFALGGDAGRAAGLDLHVWLHPQEQQRYGTQMQATLRILGSGAVKQRSAVAPLMTNARIVVEDEGGASEPRAADAIVARAIARCAGEEREQWRALLDASASGGPAAAEEGGIATLAGSAAAALNELLGRLDAWLAGPREAPLLAALAAAPEPELPATTTRTLAQSPGASPPGRWAAPADQAVGARPSGAWLMKGAWFQRVASVSSSSLSWSLFGE</sequence>
<evidence type="ECO:0000259" key="2">
    <source>
        <dbReference type="Pfam" id="PF00856"/>
    </source>
</evidence>
<dbReference type="Proteomes" id="UP001189429">
    <property type="component" value="Unassembled WGS sequence"/>
</dbReference>
<accession>A0ABN9SZ50</accession>
<dbReference type="EMBL" id="CAUYUJ010014183">
    <property type="protein sequence ID" value="CAK0837900.1"/>
    <property type="molecule type" value="Genomic_DNA"/>
</dbReference>
<organism evidence="3 4">
    <name type="scientific">Prorocentrum cordatum</name>
    <dbReference type="NCBI Taxonomy" id="2364126"/>
    <lineage>
        <taxon>Eukaryota</taxon>
        <taxon>Sar</taxon>
        <taxon>Alveolata</taxon>
        <taxon>Dinophyceae</taxon>
        <taxon>Prorocentrales</taxon>
        <taxon>Prorocentraceae</taxon>
        <taxon>Prorocentrum</taxon>
    </lineage>
</organism>
<protein>
    <recommendedName>
        <fullName evidence="2">SET domain-containing protein</fullName>
    </recommendedName>
</protein>
<dbReference type="InterPro" id="IPR046341">
    <property type="entry name" value="SET_dom_sf"/>
</dbReference>
<name>A0ABN9SZ50_9DINO</name>
<feature type="domain" description="SET" evidence="2">
    <location>
        <begin position="40"/>
        <end position="84"/>
    </location>
</feature>
<evidence type="ECO:0000313" key="4">
    <source>
        <dbReference type="Proteomes" id="UP001189429"/>
    </source>
</evidence>
<dbReference type="Pfam" id="PF00856">
    <property type="entry name" value="SET"/>
    <property type="match status" value="1"/>
</dbReference>
<feature type="region of interest" description="Disordered" evidence="1">
    <location>
        <begin position="250"/>
        <end position="275"/>
    </location>
</feature>
<feature type="compositionally biased region" description="Low complexity" evidence="1">
    <location>
        <begin position="250"/>
        <end position="259"/>
    </location>
</feature>
<dbReference type="InterPro" id="IPR001214">
    <property type="entry name" value="SET_dom"/>
</dbReference>
<dbReference type="SUPFAM" id="SSF82199">
    <property type="entry name" value="SET domain"/>
    <property type="match status" value="1"/>
</dbReference>
<proteinExistence type="predicted"/>
<evidence type="ECO:0000313" key="3">
    <source>
        <dbReference type="EMBL" id="CAK0837900.1"/>
    </source>
</evidence>
<feature type="non-terminal residue" evidence="3">
    <location>
        <position position="311"/>
    </location>
</feature>
<gene>
    <name evidence="3" type="ORF">PCOR1329_LOCUS33981</name>
</gene>